<evidence type="ECO:0000313" key="2">
    <source>
        <dbReference type="EMBL" id="ONI05057.1"/>
    </source>
</evidence>
<dbReference type="Proteomes" id="UP000006882">
    <property type="component" value="Chromosome G6"/>
</dbReference>
<organism evidence="2 3">
    <name type="scientific">Prunus persica</name>
    <name type="common">Peach</name>
    <name type="synonym">Amygdalus persica</name>
    <dbReference type="NCBI Taxonomy" id="3760"/>
    <lineage>
        <taxon>Eukaryota</taxon>
        <taxon>Viridiplantae</taxon>
        <taxon>Streptophyta</taxon>
        <taxon>Embryophyta</taxon>
        <taxon>Tracheophyta</taxon>
        <taxon>Spermatophyta</taxon>
        <taxon>Magnoliopsida</taxon>
        <taxon>eudicotyledons</taxon>
        <taxon>Gunneridae</taxon>
        <taxon>Pentapetalae</taxon>
        <taxon>rosids</taxon>
        <taxon>fabids</taxon>
        <taxon>Rosales</taxon>
        <taxon>Rosaceae</taxon>
        <taxon>Amygdaloideae</taxon>
        <taxon>Amygdaleae</taxon>
        <taxon>Prunus</taxon>
    </lineage>
</organism>
<dbReference type="PANTHER" id="PTHR33116">
    <property type="entry name" value="REVERSE TRANSCRIPTASE ZINC-BINDING DOMAIN-CONTAINING PROTEIN-RELATED-RELATED"/>
    <property type="match status" value="1"/>
</dbReference>
<sequence length="390" mass="44727">MIRKLGFAEKWVRLIMSLVKSVELALVINGKPGSYFKPTRGICQGGPLSPYLFLFIGGWKQGLLSQPGKDILIKSVAQVVPTYLMGIFKFPKSLCKKQDEIKVHWISWATLGLPKNQGGMGFKDFNDFNLALPAKQCWRLIMKPNSQWPQPLKARYFSECSFLEAKKGGRASWAWASLLEGRKIILQGARWQILNGRQAKLWTDCWIPSLHDGKLHPHLKTSVDPNIRVEILIDWDSKTWNLTPIEASITDEEKLAIELIPIRNGREDDRLVWHGEKNGKFSVRSGYHCICDLQVETTARKASTSSWIDPLVWKNIRKAEVPPKMKKNFLWRVTHGRLLTAMALHKRKIARTPLCPICQAHEESIEHLLLFCPWVELIWFGGLLNYKIDK</sequence>
<feature type="domain" description="Reverse transcriptase zinc-binding" evidence="1">
    <location>
        <begin position="281"/>
        <end position="379"/>
    </location>
</feature>
<dbReference type="Pfam" id="PF13966">
    <property type="entry name" value="zf-RVT"/>
    <property type="match status" value="1"/>
</dbReference>
<evidence type="ECO:0000259" key="1">
    <source>
        <dbReference type="Pfam" id="PF13966"/>
    </source>
</evidence>
<dbReference type="Gramene" id="ONI05057">
    <property type="protein sequence ID" value="ONI05057"/>
    <property type="gene ID" value="PRUPE_6G353900"/>
</dbReference>
<reference evidence="2 3" key="1">
    <citation type="journal article" date="2013" name="Nat. Genet.">
        <title>The high-quality draft genome of peach (Prunus persica) identifies unique patterns of genetic diversity, domestication and genome evolution.</title>
        <authorList>
            <consortium name="International Peach Genome Initiative"/>
            <person name="Verde I."/>
            <person name="Abbott A.G."/>
            <person name="Scalabrin S."/>
            <person name="Jung S."/>
            <person name="Shu S."/>
            <person name="Marroni F."/>
            <person name="Zhebentyayeva T."/>
            <person name="Dettori M.T."/>
            <person name="Grimwood J."/>
            <person name="Cattonaro F."/>
            <person name="Zuccolo A."/>
            <person name="Rossini L."/>
            <person name="Jenkins J."/>
            <person name="Vendramin E."/>
            <person name="Meisel L.A."/>
            <person name="Decroocq V."/>
            <person name="Sosinski B."/>
            <person name="Prochnik S."/>
            <person name="Mitros T."/>
            <person name="Policriti A."/>
            <person name="Cipriani G."/>
            <person name="Dondini L."/>
            <person name="Ficklin S."/>
            <person name="Goodstein D.M."/>
            <person name="Xuan P."/>
            <person name="Del Fabbro C."/>
            <person name="Aramini V."/>
            <person name="Copetti D."/>
            <person name="Gonzalez S."/>
            <person name="Horner D.S."/>
            <person name="Falchi R."/>
            <person name="Lucas S."/>
            <person name="Mica E."/>
            <person name="Maldonado J."/>
            <person name="Lazzari B."/>
            <person name="Bielenberg D."/>
            <person name="Pirona R."/>
            <person name="Miculan M."/>
            <person name="Barakat A."/>
            <person name="Testolin R."/>
            <person name="Stella A."/>
            <person name="Tartarini S."/>
            <person name="Tonutti P."/>
            <person name="Arus P."/>
            <person name="Orellana A."/>
            <person name="Wells C."/>
            <person name="Main D."/>
            <person name="Vizzotto G."/>
            <person name="Silva H."/>
            <person name="Salamini F."/>
            <person name="Schmutz J."/>
            <person name="Morgante M."/>
            <person name="Rokhsar D.S."/>
        </authorList>
    </citation>
    <scope>NUCLEOTIDE SEQUENCE [LARGE SCALE GENOMIC DNA]</scope>
    <source>
        <strain evidence="3">cv. Nemared</strain>
    </source>
</reference>
<dbReference type="PANTHER" id="PTHR33116:SF86">
    <property type="entry name" value="REVERSE TRANSCRIPTASE DOMAIN-CONTAINING PROTEIN"/>
    <property type="match status" value="1"/>
</dbReference>
<dbReference type="InterPro" id="IPR026960">
    <property type="entry name" value="RVT-Znf"/>
</dbReference>
<protein>
    <recommendedName>
        <fullName evidence="1">Reverse transcriptase zinc-binding domain-containing protein</fullName>
    </recommendedName>
</protein>
<proteinExistence type="predicted"/>
<dbReference type="AlphaFoldDB" id="A0A251P0D8"/>
<accession>A0A251P0D8</accession>
<keyword evidence="3" id="KW-1185">Reference proteome</keyword>
<dbReference type="eggNOG" id="KOG1075">
    <property type="taxonomic scope" value="Eukaryota"/>
</dbReference>
<dbReference type="EMBL" id="CM007656">
    <property type="protein sequence ID" value="ONI05057.1"/>
    <property type="molecule type" value="Genomic_DNA"/>
</dbReference>
<gene>
    <name evidence="2" type="ORF">PRUPE_6G353900</name>
</gene>
<name>A0A251P0D8_PRUPE</name>
<evidence type="ECO:0000313" key="3">
    <source>
        <dbReference type="Proteomes" id="UP000006882"/>
    </source>
</evidence>